<evidence type="ECO:0000313" key="1">
    <source>
        <dbReference type="EMBL" id="QNE21528.1"/>
    </source>
</evidence>
<name>A0A7G6X5L3_9ACTN</name>
<evidence type="ECO:0008006" key="3">
    <source>
        <dbReference type="Google" id="ProtNLM"/>
    </source>
</evidence>
<dbReference type="Gene3D" id="3.40.50.300">
    <property type="entry name" value="P-loop containing nucleotide triphosphate hydrolases"/>
    <property type="match status" value="1"/>
</dbReference>
<dbReference type="SUPFAM" id="SSF52540">
    <property type="entry name" value="P-loop containing nucleoside triphosphate hydrolases"/>
    <property type="match status" value="1"/>
</dbReference>
<keyword evidence="2" id="KW-1185">Reference proteome</keyword>
<evidence type="ECO:0000313" key="2">
    <source>
        <dbReference type="Proteomes" id="UP000515563"/>
    </source>
</evidence>
<protein>
    <recommendedName>
        <fullName evidence="3">Thymidylate kinase</fullName>
    </recommendedName>
</protein>
<proteinExistence type="predicted"/>
<dbReference type="AlphaFoldDB" id="A0A7G6X5L3"/>
<accession>A0A7G6X5L3</accession>
<organism evidence="1 2">
    <name type="scientific">Kribbella qitaiheensis</name>
    <dbReference type="NCBI Taxonomy" id="1544730"/>
    <lineage>
        <taxon>Bacteria</taxon>
        <taxon>Bacillati</taxon>
        <taxon>Actinomycetota</taxon>
        <taxon>Actinomycetes</taxon>
        <taxon>Propionibacteriales</taxon>
        <taxon>Kribbellaceae</taxon>
        <taxon>Kribbella</taxon>
    </lineage>
</organism>
<dbReference type="Proteomes" id="UP000515563">
    <property type="component" value="Chromosome"/>
</dbReference>
<dbReference type="InterPro" id="IPR027417">
    <property type="entry name" value="P-loop_NTPase"/>
</dbReference>
<reference evidence="1 2" key="2">
    <citation type="journal article" date="2020" name="Microbiol. Resour. Announc.">
        <title>Antarctic desert soil bacteria exhibit high novel natural product potential, evaluated through long-read genome sequencing and comparative genomics.</title>
        <authorList>
            <person name="Benaud N."/>
            <person name="Edwards R.J."/>
            <person name="Amos T.G."/>
            <person name="D'Agostino P.M."/>
            <person name="Gutierrez-Chavez C."/>
            <person name="Montgomery K."/>
            <person name="Nicetic I."/>
            <person name="Ferrari B.C."/>
        </authorList>
    </citation>
    <scope>NUCLEOTIDE SEQUENCE [LARGE SCALE GENOMIC DNA]</scope>
    <source>
        <strain evidence="1 2">SPB151</strain>
    </source>
</reference>
<dbReference type="RefSeq" id="WP_185443934.1">
    <property type="nucleotide sequence ID" value="NZ_CP043661.1"/>
</dbReference>
<reference evidence="2" key="1">
    <citation type="submission" date="2019-09" db="EMBL/GenBank/DDBJ databases">
        <title>Antimicrobial potential of Antarctic Bacteria.</title>
        <authorList>
            <person name="Benaud N."/>
            <person name="Edwards R.J."/>
            <person name="Ferrari B.C."/>
        </authorList>
    </citation>
    <scope>NUCLEOTIDE SEQUENCE [LARGE SCALE GENOMIC DNA]</scope>
    <source>
        <strain evidence="2">SPB151</strain>
    </source>
</reference>
<gene>
    <name evidence="1" type="ORF">F1D05_30915</name>
</gene>
<sequence length="312" mass="34151">MTRAVTQRRPRTATRVAVVGIDGAGRTTICRLLQDGAFVKQRRIDQDLTVVHALRPYETPGAPFRHLSRKLHSLATAAELLGQPELKAAALYLQLSTYAPVEHFLCEAYLPETLVTAGHPLVDTLAHLPIQRPPAVASEGDWQHAIDPDVLAAAEAWADGIGCPTDLRALGHDVLSLYGLPVEQLLERFRRRFRVNLPEVVILLDVDPAEAVRRLGGEGDGDAFALAQRLGGRDVSEARLAILREQYLRTADWLETTGVVVHRIDVTGRSAPRVANLVRGKLPRSWSVPISPPRQEAPHLQWAGDLVAGVLA</sequence>
<dbReference type="KEGG" id="kqi:F1D05_30915"/>
<dbReference type="EMBL" id="CP043661">
    <property type="protein sequence ID" value="QNE21528.1"/>
    <property type="molecule type" value="Genomic_DNA"/>
</dbReference>